<sequence length="207" mass="21925">MKKIGNEDGIALVTALMFTLICLGIVAGLMQMLLLETKVSGSQKAYRNALEASYGGTELITREFIPRLFANYSTSINPLLNDYGAGGLGDINLVVDKAALGTKLAKATEEWGSLSKTVNAKDMPDLQFTLRGLSSNTNFKVYAKVVDTVPGNSDPTGVDYLDSGVGVAGIGSGIAPKHNPALYSLEVQGERASSPKEKAILSVLYAY</sequence>
<name>A0A4S1CBF9_9BACT</name>
<dbReference type="AlphaFoldDB" id="A0A4S1CBF9"/>
<evidence type="ECO:0000256" key="1">
    <source>
        <dbReference type="SAM" id="Phobius"/>
    </source>
</evidence>
<accession>A0A4S1CBF9</accession>
<protein>
    <submittedName>
        <fullName evidence="3">Pilus assembly protein PilX</fullName>
    </submittedName>
</protein>
<dbReference type="RefSeq" id="WP_135871889.1">
    <property type="nucleotide sequence ID" value="NZ_SRSC01000004.1"/>
</dbReference>
<gene>
    <name evidence="3" type="ORF">E4633_16795</name>
</gene>
<feature type="transmembrane region" description="Helical" evidence="1">
    <location>
        <begin position="12"/>
        <end position="34"/>
    </location>
</feature>
<organism evidence="3 4">
    <name type="scientific">Geomonas terrae</name>
    <dbReference type="NCBI Taxonomy" id="2562681"/>
    <lineage>
        <taxon>Bacteria</taxon>
        <taxon>Pseudomonadati</taxon>
        <taxon>Thermodesulfobacteriota</taxon>
        <taxon>Desulfuromonadia</taxon>
        <taxon>Geobacterales</taxon>
        <taxon>Geobacteraceae</taxon>
        <taxon>Geomonas</taxon>
    </lineage>
</organism>
<dbReference type="InterPro" id="IPR025746">
    <property type="entry name" value="PilX_N_dom"/>
</dbReference>
<keyword evidence="1" id="KW-1133">Transmembrane helix</keyword>
<dbReference type="EMBL" id="SRSC01000004">
    <property type="protein sequence ID" value="TGU70661.1"/>
    <property type="molecule type" value="Genomic_DNA"/>
</dbReference>
<comment type="caution">
    <text evidence="3">The sequence shown here is derived from an EMBL/GenBank/DDBJ whole genome shotgun (WGS) entry which is preliminary data.</text>
</comment>
<keyword evidence="4" id="KW-1185">Reference proteome</keyword>
<dbReference type="Proteomes" id="UP000306416">
    <property type="component" value="Unassembled WGS sequence"/>
</dbReference>
<reference evidence="3 4" key="1">
    <citation type="submission" date="2019-04" db="EMBL/GenBank/DDBJ databases">
        <title>Geobacter oryzae sp. nov., ferric-reducing bacteria isolated from paddy soil.</title>
        <authorList>
            <person name="Xu Z."/>
            <person name="Masuda Y."/>
            <person name="Itoh H."/>
            <person name="Senoo K."/>
        </authorList>
    </citation>
    <scope>NUCLEOTIDE SEQUENCE [LARGE SCALE GENOMIC DNA]</scope>
    <source>
        <strain evidence="3 4">Red111</strain>
    </source>
</reference>
<feature type="domain" description="Type 4 fimbrial biogenesis protein PilX N-terminal" evidence="2">
    <location>
        <begin position="9"/>
        <end position="52"/>
    </location>
</feature>
<evidence type="ECO:0000259" key="2">
    <source>
        <dbReference type="Pfam" id="PF14341"/>
    </source>
</evidence>
<evidence type="ECO:0000313" key="4">
    <source>
        <dbReference type="Proteomes" id="UP000306416"/>
    </source>
</evidence>
<keyword evidence="1" id="KW-0472">Membrane</keyword>
<keyword evidence="1" id="KW-0812">Transmembrane</keyword>
<evidence type="ECO:0000313" key="3">
    <source>
        <dbReference type="EMBL" id="TGU70661.1"/>
    </source>
</evidence>
<dbReference type="Pfam" id="PF14341">
    <property type="entry name" value="PilX_N"/>
    <property type="match status" value="1"/>
</dbReference>
<proteinExistence type="predicted"/>